<reference evidence="6 7" key="1">
    <citation type="journal article" date="2017" name="BMC Genomics">
        <title>Comparative genomic and phylogenomic analyses of the Bifidobacteriaceae family.</title>
        <authorList>
            <person name="Lugli G.A."/>
            <person name="Milani C."/>
            <person name="Turroni F."/>
            <person name="Duranti S."/>
            <person name="Mancabelli L."/>
            <person name="Mangifesta M."/>
            <person name="Ferrario C."/>
            <person name="Modesto M."/>
            <person name="Mattarelli P."/>
            <person name="Jiri K."/>
            <person name="van Sinderen D."/>
            <person name="Ventura M."/>
        </authorList>
    </citation>
    <scope>NUCLEOTIDE SEQUENCE [LARGE SCALE GENOMIC DNA]</scope>
    <source>
        <strain evidence="6 7">LMG 21773</strain>
    </source>
</reference>
<dbReference type="InterPro" id="IPR013520">
    <property type="entry name" value="Ribonucl_H"/>
</dbReference>
<sequence length="211" mass="23455">MSTTSQQAQQEPVQQGEQQAQLSGLAADELGNIAPKSLDWSDADLIALDLETTGLKPEECEIIDIGMAKVIDGKIVDEYSQLIYPGVNLAPVIVQLTHISDSDLVNQPTLGEVFPTVRKLLGNRPLLGHNVSFDQSFLQAAAERFLLPSVTNKLIDTMLISRDKFPQERRHRLQDVMIRLGITRVEKHRALSDAKDTLDVYNLLEAMLQAR</sequence>
<name>A0A261FB37_9BIFI</name>
<dbReference type="GO" id="GO:0003677">
    <property type="term" value="F:DNA binding"/>
    <property type="evidence" value="ECO:0007669"/>
    <property type="project" value="InterPro"/>
</dbReference>
<dbReference type="InterPro" id="IPR036397">
    <property type="entry name" value="RNaseH_sf"/>
</dbReference>
<evidence type="ECO:0000313" key="7">
    <source>
        <dbReference type="Proteomes" id="UP000228976"/>
    </source>
</evidence>
<dbReference type="OrthoDB" id="190275at2"/>
<protein>
    <submittedName>
        <fullName evidence="6">DNA polymerase III subunit epsilon</fullName>
    </submittedName>
</protein>
<dbReference type="NCBIfam" id="TIGR00573">
    <property type="entry name" value="dnaq"/>
    <property type="match status" value="1"/>
</dbReference>
<evidence type="ECO:0000313" key="6">
    <source>
        <dbReference type="EMBL" id="OZG56318.1"/>
    </source>
</evidence>
<keyword evidence="7" id="KW-1185">Reference proteome</keyword>
<dbReference type="GO" id="GO:0003887">
    <property type="term" value="F:DNA-directed DNA polymerase activity"/>
    <property type="evidence" value="ECO:0007669"/>
    <property type="project" value="InterPro"/>
</dbReference>
<dbReference type="GO" id="GO:0008408">
    <property type="term" value="F:3'-5' exonuclease activity"/>
    <property type="evidence" value="ECO:0007669"/>
    <property type="project" value="TreeGrafter"/>
</dbReference>
<dbReference type="SMART" id="SM00479">
    <property type="entry name" value="EXOIII"/>
    <property type="match status" value="1"/>
</dbReference>
<feature type="domain" description="Exonuclease" evidence="5">
    <location>
        <begin position="44"/>
        <end position="210"/>
    </location>
</feature>
<dbReference type="EMBL" id="MWWU01000002">
    <property type="protein sequence ID" value="OZG56318.1"/>
    <property type="molecule type" value="Genomic_DNA"/>
</dbReference>
<dbReference type="GO" id="GO:0006260">
    <property type="term" value="P:DNA replication"/>
    <property type="evidence" value="ECO:0007669"/>
    <property type="project" value="InterPro"/>
</dbReference>
<accession>A0A261FB37</accession>
<dbReference type="InterPro" id="IPR006054">
    <property type="entry name" value="DnaQ"/>
</dbReference>
<keyword evidence="3" id="KW-0269">Exonuclease</keyword>
<dbReference type="AlphaFoldDB" id="A0A261FB37"/>
<dbReference type="PANTHER" id="PTHR30231">
    <property type="entry name" value="DNA POLYMERASE III SUBUNIT EPSILON"/>
    <property type="match status" value="1"/>
</dbReference>
<proteinExistence type="predicted"/>
<dbReference type="Gene3D" id="3.30.420.10">
    <property type="entry name" value="Ribonuclease H-like superfamily/Ribonuclease H"/>
    <property type="match status" value="1"/>
</dbReference>
<keyword evidence="1" id="KW-0540">Nuclease</keyword>
<dbReference type="InterPro" id="IPR012337">
    <property type="entry name" value="RNaseH-like_sf"/>
</dbReference>
<organism evidence="6 7">
    <name type="scientific">Aeriscardovia aeriphila</name>
    <dbReference type="NCBI Taxonomy" id="218139"/>
    <lineage>
        <taxon>Bacteria</taxon>
        <taxon>Bacillati</taxon>
        <taxon>Actinomycetota</taxon>
        <taxon>Actinomycetes</taxon>
        <taxon>Bifidobacteriales</taxon>
        <taxon>Bifidobacteriaceae</taxon>
        <taxon>Aeriscardovia</taxon>
    </lineage>
</organism>
<dbReference type="CDD" id="cd06127">
    <property type="entry name" value="DEDDh"/>
    <property type="match status" value="1"/>
</dbReference>
<dbReference type="PANTHER" id="PTHR30231:SF4">
    <property type="entry name" value="PROTEIN NEN2"/>
    <property type="match status" value="1"/>
</dbReference>
<dbReference type="Proteomes" id="UP000228976">
    <property type="component" value="Unassembled WGS sequence"/>
</dbReference>
<evidence type="ECO:0000256" key="2">
    <source>
        <dbReference type="ARBA" id="ARBA00022801"/>
    </source>
</evidence>
<evidence type="ECO:0000256" key="1">
    <source>
        <dbReference type="ARBA" id="ARBA00022722"/>
    </source>
</evidence>
<dbReference type="Pfam" id="PF00929">
    <property type="entry name" value="RNase_T"/>
    <property type="match status" value="1"/>
</dbReference>
<evidence type="ECO:0000256" key="3">
    <source>
        <dbReference type="ARBA" id="ARBA00022839"/>
    </source>
</evidence>
<dbReference type="FunFam" id="3.30.420.10:FF:000045">
    <property type="entry name" value="3'-5' exonuclease DinG"/>
    <property type="match status" value="1"/>
</dbReference>
<comment type="caution">
    <text evidence="6">The sequence shown here is derived from an EMBL/GenBank/DDBJ whole genome shotgun (WGS) entry which is preliminary data.</text>
</comment>
<evidence type="ECO:0000256" key="4">
    <source>
        <dbReference type="SAM" id="MobiDB-lite"/>
    </source>
</evidence>
<feature type="region of interest" description="Disordered" evidence="4">
    <location>
        <begin position="1"/>
        <end position="21"/>
    </location>
</feature>
<dbReference type="SUPFAM" id="SSF53098">
    <property type="entry name" value="Ribonuclease H-like"/>
    <property type="match status" value="1"/>
</dbReference>
<keyword evidence="2" id="KW-0378">Hydrolase</keyword>
<dbReference type="GO" id="GO:0005829">
    <property type="term" value="C:cytosol"/>
    <property type="evidence" value="ECO:0007669"/>
    <property type="project" value="TreeGrafter"/>
</dbReference>
<gene>
    <name evidence="6" type="ORF">AEAE_0806</name>
</gene>
<dbReference type="RefSeq" id="WP_094689861.1">
    <property type="nucleotide sequence ID" value="NZ_JACBYZ010000001.1"/>
</dbReference>
<evidence type="ECO:0000259" key="5">
    <source>
        <dbReference type="SMART" id="SM00479"/>
    </source>
</evidence>